<dbReference type="RefSeq" id="WP_047092906.1">
    <property type="nucleotide sequence ID" value="NZ_LBHU01000001.1"/>
</dbReference>
<dbReference type="InterPro" id="IPR038157">
    <property type="entry name" value="FeoA_core_dom"/>
</dbReference>
<keyword evidence="1" id="KW-0408">Iron</keyword>
<dbReference type="STRING" id="874156.GCA_001021555_00055"/>
<protein>
    <submittedName>
        <fullName evidence="3">Iron transporter</fullName>
    </submittedName>
</protein>
<comment type="caution">
    <text evidence="3">The sequence shown here is derived from an EMBL/GenBank/DDBJ whole genome shotgun (WGS) entry which is preliminary data.</text>
</comment>
<dbReference type="OrthoDB" id="7173531at2"/>
<dbReference type="EMBL" id="LBHU01000001">
    <property type="protein sequence ID" value="KLI65300.1"/>
    <property type="molecule type" value="Genomic_DNA"/>
</dbReference>
<feature type="domain" description="Ferrous iron transporter FeoA-like" evidence="2">
    <location>
        <begin position="10"/>
        <end position="87"/>
    </location>
</feature>
<organism evidence="3 4">
    <name type="scientific">Aurantiacibacter marinus</name>
    <dbReference type="NCBI Taxonomy" id="874156"/>
    <lineage>
        <taxon>Bacteria</taxon>
        <taxon>Pseudomonadati</taxon>
        <taxon>Pseudomonadota</taxon>
        <taxon>Alphaproteobacteria</taxon>
        <taxon>Sphingomonadales</taxon>
        <taxon>Erythrobacteraceae</taxon>
        <taxon>Aurantiacibacter</taxon>
    </lineage>
</organism>
<sequence length="88" mass="9752">MEQHPDHSRTTLDSLAPLTRAEILSVDWDSLAPDEGKRLRALGLDEGARVAIAHRGVFFGRDPIAILIGRTTIALRRTHARAMTVRTI</sequence>
<dbReference type="PATRIC" id="fig|874156.12.peg.1259"/>
<dbReference type="AlphaFoldDB" id="A0A0H0XYE5"/>
<gene>
    <name evidence="3" type="ORF">AAV99_06080</name>
</gene>
<evidence type="ECO:0000313" key="3">
    <source>
        <dbReference type="EMBL" id="KLI65300.1"/>
    </source>
</evidence>
<dbReference type="GO" id="GO:0046914">
    <property type="term" value="F:transition metal ion binding"/>
    <property type="evidence" value="ECO:0007669"/>
    <property type="project" value="InterPro"/>
</dbReference>
<evidence type="ECO:0000259" key="2">
    <source>
        <dbReference type="SMART" id="SM00899"/>
    </source>
</evidence>
<name>A0A0H0XYE5_9SPHN</name>
<dbReference type="InterPro" id="IPR007167">
    <property type="entry name" value="Fe-transptr_FeoA-like"/>
</dbReference>
<dbReference type="Gene3D" id="2.30.30.90">
    <property type="match status" value="1"/>
</dbReference>
<dbReference type="Proteomes" id="UP000053455">
    <property type="component" value="Unassembled WGS sequence"/>
</dbReference>
<dbReference type="Pfam" id="PF04023">
    <property type="entry name" value="FeoA"/>
    <property type="match status" value="1"/>
</dbReference>
<reference evidence="3 4" key="1">
    <citation type="submission" date="2015-04" db="EMBL/GenBank/DDBJ databases">
        <title>The draft genome sequence of Erythrobacter marinus HWDM-33.</title>
        <authorList>
            <person name="Zhuang L."/>
            <person name="Liu Y."/>
            <person name="Shao Z."/>
        </authorList>
    </citation>
    <scope>NUCLEOTIDE SEQUENCE [LARGE SCALE GENOMIC DNA]</scope>
    <source>
        <strain evidence="3 4">HWDM-33</strain>
    </source>
</reference>
<evidence type="ECO:0000256" key="1">
    <source>
        <dbReference type="ARBA" id="ARBA00023004"/>
    </source>
</evidence>
<evidence type="ECO:0000313" key="4">
    <source>
        <dbReference type="Proteomes" id="UP000053455"/>
    </source>
</evidence>
<keyword evidence="4" id="KW-1185">Reference proteome</keyword>
<dbReference type="SMART" id="SM00899">
    <property type="entry name" value="FeoA"/>
    <property type="match status" value="1"/>
</dbReference>
<dbReference type="SUPFAM" id="SSF50037">
    <property type="entry name" value="C-terminal domain of transcriptional repressors"/>
    <property type="match status" value="1"/>
</dbReference>
<dbReference type="InterPro" id="IPR008988">
    <property type="entry name" value="Transcriptional_repressor_C"/>
</dbReference>
<accession>A0A0H0XYE5</accession>
<proteinExistence type="predicted"/>